<name>A0AA88CXX3_FICCA</name>
<dbReference type="EMBL" id="BTGU01002260">
    <property type="protein sequence ID" value="GMN36055.1"/>
    <property type="molecule type" value="Genomic_DNA"/>
</dbReference>
<accession>A0AA88CXX3</accession>
<proteinExistence type="predicted"/>
<comment type="caution">
    <text evidence="1">The sequence shown here is derived from an EMBL/GenBank/DDBJ whole genome shotgun (WGS) entry which is preliminary data.</text>
</comment>
<reference evidence="1" key="1">
    <citation type="submission" date="2023-07" db="EMBL/GenBank/DDBJ databases">
        <title>draft genome sequence of fig (Ficus carica).</title>
        <authorList>
            <person name="Takahashi T."/>
            <person name="Nishimura K."/>
        </authorList>
    </citation>
    <scope>NUCLEOTIDE SEQUENCE</scope>
</reference>
<gene>
    <name evidence="1" type="ORF">TIFTF001_042354</name>
</gene>
<evidence type="ECO:0000313" key="1">
    <source>
        <dbReference type="EMBL" id="GMN36055.1"/>
    </source>
</evidence>
<dbReference type="Proteomes" id="UP001187192">
    <property type="component" value="Unassembled WGS sequence"/>
</dbReference>
<dbReference type="AlphaFoldDB" id="A0AA88CXX3"/>
<organism evidence="1 2">
    <name type="scientific">Ficus carica</name>
    <name type="common">Common fig</name>
    <dbReference type="NCBI Taxonomy" id="3494"/>
    <lineage>
        <taxon>Eukaryota</taxon>
        <taxon>Viridiplantae</taxon>
        <taxon>Streptophyta</taxon>
        <taxon>Embryophyta</taxon>
        <taxon>Tracheophyta</taxon>
        <taxon>Spermatophyta</taxon>
        <taxon>Magnoliopsida</taxon>
        <taxon>eudicotyledons</taxon>
        <taxon>Gunneridae</taxon>
        <taxon>Pentapetalae</taxon>
        <taxon>rosids</taxon>
        <taxon>fabids</taxon>
        <taxon>Rosales</taxon>
        <taxon>Moraceae</taxon>
        <taxon>Ficeae</taxon>
        <taxon>Ficus</taxon>
    </lineage>
</organism>
<evidence type="ECO:0000313" key="2">
    <source>
        <dbReference type="Proteomes" id="UP001187192"/>
    </source>
</evidence>
<keyword evidence="2" id="KW-1185">Reference proteome</keyword>
<sequence>MCEPRMACSPSYFLTSSSLPHLTCITKLKACSPSNKTTGHFVMCEPRMACSPSYFLTSSSLPHLACITKLKACSPRHKGNRPCMCGRQGKSFQLTLT</sequence>
<protein>
    <submittedName>
        <fullName evidence="1">Uncharacterized protein</fullName>
    </submittedName>
</protein>